<sequence>MIVNKPKKKKKISRYTVLNAIMILLFTTIMFKLLYIQVYKHEDYKEKADISSTRFISEKAPRGKIYDSEGNVLATNIQTYTLTYTKPSDEKENFYETMDKVFKILSENGEKFQDELILKIDSNGKFYFDFKTDDADTKKIVEVRFKRDRGLNEEIEQELYKDKQSDYTDEEIAKVDSELLKISPEETFYKLVKVYSLQELINPSPIQEEGESDKEYEARVDAYDDKMKAYKKMSGKEILDELLATYSINDIRNYIVVKDAVKMQSFKGYRAVTIASNIKKETAFIIYQKLNDLAGIDVSIEPIRYYPYNTLASGTLGYLSSIDSSKETNYELRGYDVSSDLIGVAGIESSFEDQLKGTKGGTTVKVNSKGRVTEELFKLDSYPGNNVHLTINKDVQYAAEQALKDTMERIKSIAPNATRGAVVAIEVNTGRIIAMVSYPGYDPNIFSIPGMLTEDLSKQYFDPDIESFAKEYMQRTGAKGNIDDLFPVDETTGVRRDAIDVYPKNFFNYATQGLLPPGSTFKPLTATAALMEGVVNEYESMSDTSGTWSKEELGGMILKNFEGVANGATDLRKALQVSSNFYFYELGYRLYKNSGGDVNGGNLEALDTLAKYAWKFGFGVDPKEQNNKSLSTGIQIEENFGQVYNFKSWKDKIVERPMYEIVEALKNGSYYSYSFIPLNIEENENDKDELKEAKTALKAEMKAALEKVGTDEEIYNNSIYSESLVPYVKKIMDLSEDYKAKVNETSQRRTVDINEEAGVICDAIAYYVLDNLTSEIKTPGQIISSAIGQGMNSFTPVQIANYVATLASGGTRYKVTLVDKITSPTGEVIKEYKPEVVDKLDIPENYLNAIKDGMYKVNTSASNGTAYLSFNNFPIKVGGKTGTADFSTDEQYAIQGRLAYGNYISMAPLDNPQIAIFSTIYDGKRGSEGATIHKAIYEAFFKEELLKIDPSYASKSESFRKYVLESPLKDNKDDSIKLENNVTNANNNLNTNTNNQ</sequence>
<evidence type="ECO:0000256" key="6">
    <source>
        <dbReference type="ARBA" id="ARBA00022984"/>
    </source>
</evidence>
<dbReference type="GO" id="GO:0071972">
    <property type="term" value="F:peptidoglycan L,D-transpeptidase activity"/>
    <property type="evidence" value="ECO:0007669"/>
    <property type="project" value="TreeGrafter"/>
</dbReference>
<feature type="domain" description="Penicillin-binding protein transpeptidase" evidence="12">
    <location>
        <begin position="784"/>
        <end position="939"/>
    </location>
</feature>
<comment type="subcellular location">
    <subcellularLocation>
        <location evidence="2">Cell membrane</location>
    </subcellularLocation>
    <subcellularLocation>
        <location evidence="1">Membrane</location>
        <topology evidence="1">Single-pass membrane protein</topology>
    </subcellularLocation>
</comment>
<feature type="coiled-coil region" evidence="10">
    <location>
        <begin position="680"/>
        <end position="707"/>
    </location>
</feature>
<evidence type="ECO:0000259" key="13">
    <source>
        <dbReference type="Pfam" id="PF03717"/>
    </source>
</evidence>
<protein>
    <recommendedName>
        <fullName evidence="15">Penicillin-binding protein</fullName>
    </recommendedName>
</protein>
<dbReference type="AlphaFoldDB" id="A0A644WZF6"/>
<evidence type="ECO:0000256" key="11">
    <source>
        <dbReference type="SAM" id="Phobius"/>
    </source>
</evidence>
<dbReference type="SUPFAM" id="SSF56519">
    <property type="entry name" value="Penicillin binding protein dimerisation domain"/>
    <property type="match status" value="1"/>
</dbReference>
<dbReference type="SUPFAM" id="SSF56601">
    <property type="entry name" value="beta-lactamase/transpeptidase-like"/>
    <property type="match status" value="1"/>
</dbReference>
<dbReference type="GO" id="GO:0009252">
    <property type="term" value="P:peptidoglycan biosynthetic process"/>
    <property type="evidence" value="ECO:0007669"/>
    <property type="project" value="UniProtKB-KW"/>
</dbReference>
<dbReference type="GO" id="GO:0071555">
    <property type="term" value="P:cell wall organization"/>
    <property type="evidence" value="ECO:0007669"/>
    <property type="project" value="UniProtKB-KW"/>
</dbReference>
<dbReference type="Pfam" id="PF00905">
    <property type="entry name" value="Transpeptidase"/>
    <property type="match status" value="2"/>
</dbReference>
<evidence type="ECO:0000256" key="7">
    <source>
        <dbReference type="ARBA" id="ARBA00022989"/>
    </source>
</evidence>
<gene>
    <name evidence="14" type="ORF">SDC9_55204</name>
</gene>
<keyword evidence="6" id="KW-0573">Peptidoglycan synthesis</keyword>
<evidence type="ECO:0000256" key="2">
    <source>
        <dbReference type="ARBA" id="ARBA00004236"/>
    </source>
</evidence>
<keyword evidence="3" id="KW-1003">Cell membrane</keyword>
<dbReference type="GO" id="GO:0008658">
    <property type="term" value="F:penicillin binding"/>
    <property type="evidence" value="ECO:0007669"/>
    <property type="project" value="InterPro"/>
</dbReference>
<comment type="caution">
    <text evidence="14">The sequence shown here is derived from an EMBL/GenBank/DDBJ whole genome shotgun (WGS) entry which is preliminary data.</text>
</comment>
<feature type="transmembrane region" description="Helical" evidence="11">
    <location>
        <begin position="12"/>
        <end position="35"/>
    </location>
</feature>
<evidence type="ECO:0000256" key="9">
    <source>
        <dbReference type="ARBA" id="ARBA00023316"/>
    </source>
</evidence>
<keyword evidence="7 11" id="KW-1133">Transmembrane helix</keyword>
<evidence type="ECO:0000256" key="8">
    <source>
        <dbReference type="ARBA" id="ARBA00023136"/>
    </source>
</evidence>
<dbReference type="GO" id="GO:0005886">
    <property type="term" value="C:plasma membrane"/>
    <property type="evidence" value="ECO:0007669"/>
    <property type="project" value="UniProtKB-SubCell"/>
</dbReference>
<keyword evidence="8 11" id="KW-0472">Membrane</keyword>
<dbReference type="GO" id="GO:0008360">
    <property type="term" value="P:regulation of cell shape"/>
    <property type="evidence" value="ECO:0007669"/>
    <property type="project" value="UniProtKB-KW"/>
</dbReference>
<evidence type="ECO:0000256" key="5">
    <source>
        <dbReference type="ARBA" id="ARBA00022960"/>
    </source>
</evidence>
<keyword evidence="5" id="KW-0133">Cell shape</keyword>
<dbReference type="InterPro" id="IPR001460">
    <property type="entry name" value="PCN-bd_Tpept"/>
</dbReference>
<keyword evidence="4 11" id="KW-0812">Transmembrane</keyword>
<keyword evidence="9" id="KW-0961">Cell wall biogenesis/degradation</keyword>
<reference evidence="14" key="1">
    <citation type="submission" date="2019-08" db="EMBL/GenBank/DDBJ databases">
        <authorList>
            <person name="Kucharzyk K."/>
            <person name="Murdoch R.W."/>
            <person name="Higgins S."/>
            <person name="Loffler F."/>
        </authorList>
    </citation>
    <scope>NUCLEOTIDE SEQUENCE</scope>
</reference>
<dbReference type="InterPro" id="IPR050515">
    <property type="entry name" value="Beta-lactam/transpept"/>
</dbReference>
<name>A0A644WZF6_9ZZZZ</name>
<evidence type="ECO:0000256" key="1">
    <source>
        <dbReference type="ARBA" id="ARBA00004167"/>
    </source>
</evidence>
<dbReference type="InterPro" id="IPR005311">
    <property type="entry name" value="PBP_dimer"/>
</dbReference>
<dbReference type="InterPro" id="IPR012338">
    <property type="entry name" value="Beta-lactam/transpept-like"/>
</dbReference>
<evidence type="ECO:0000256" key="3">
    <source>
        <dbReference type="ARBA" id="ARBA00022475"/>
    </source>
</evidence>
<accession>A0A644WZF6</accession>
<dbReference type="InterPro" id="IPR036138">
    <property type="entry name" value="PBP_dimer_sf"/>
</dbReference>
<dbReference type="PANTHER" id="PTHR30627">
    <property type="entry name" value="PEPTIDOGLYCAN D,D-TRANSPEPTIDASE"/>
    <property type="match status" value="1"/>
</dbReference>
<evidence type="ECO:0000313" key="14">
    <source>
        <dbReference type="EMBL" id="MPM08888.1"/>
    </source>
</evidence>
<proteinExistence type="predicted"/>
<dbReference type="Gene3D" id="3.40.710.10">
    <property type="entry name" value="DD-peptidase/beta-lactamase superfamily"/>
    <property type="match status" value="2"/>
</dbReference>
<feature type="domain" description="Penicillin-binding protein dimerisation" evidence="13">
    <location>
        <begin position="58"/>
        <end position="375"/>
    </location>
</feature>
<dbReference type="PANTHER" id="PTHR30627:SF2">
    <property type="entry name" value="PEPTIDOGLYCAN D,D-TRANSPEPTIDASE MRDA"/>
    <property type="match status" value="1"/>
</dbReference>
<dbReference type="Pfam" id="PF03717">
    <property type="entry name" value="PBP_dimer"/>
    <property type="match status" value="1"/>
</dbReference>
<evidence type="ECO:0000256" key="4">
    <source>
        <dbReference type="ARBA" id="ARBA00022692"/>
    </source>
</evidence>
<evidence type="ECO:0000256" key="10">
    <source>
        <dbReference type="SAM" id="Coils"/>
    </source>
</evidence>
<evidence type="ECO:0008006" key="15">
    <source>
        <dbReference type="Google" id="ProtNLM"/>
    </source>
</evidence>
<evidence type="ECO:0000259" key="12">
    <source>
        <dbReference type="Pfam" id="PF00905"/>
    </source>
</evidence>
<feature type="domain" description="Penicillin-binding protein transpeptidase" evidence="12">
    <location>
        <begin position="420"/>
        <end position="697"/>
    </location>
</feature>
<dbReference type="EMBL" id="VSSQ01001502">
    <property type="protein sequence ID" value="MPM08888.1"/>
    <property type="molecule type" value="Genomic_DNA"/>
</dbReference>
<dbReference type="Gene3D" id="3.90.1310.10">
    <property type="entry name" value="Penicillin-binding protein 2a (Domain 2)"/>
    <property type="match status" value="2"/>
</dbReference>
<organism evidence="14">
    <name type="scientific">bioreactor metagenome</name>
    <dbReference type="NCBI Taxonomy" id="1076179"/>
    <lineage>
        <taxon>unclassified sequences</taxon>
        <taxon>metagenomes</taxon>
        <taxon>ecological metagenomes</taxon>
    </lineage>
</organism>
<keyword evidence="10" id="KW-0175">Coiled coil</keyword>